<protein>
    <submittedName>
        <fullName evidence="1">Uncharacterized protein</fullName>
    </submittedName>
</protein>
<comment type="caution">
    <text evidence="1">The sequence shown here is derived from an EMBL/GenBank/DDBJ whole genome shotgun (WGS) entry which is preliminary data.</text>
</comment>
<evidence type="ECO:0000313" key="1">
    <source>
        <dbReference type="EMBL" id="KAK7841004.1"/>
    </source>
</evidence>
<gene>
    <name evidence="1" type="ORF">CFP56_016032</name>
</gene>
<sequence length="68" mass="8039">MKIIIVLLEEYLLLSSSSPQAYWFLSSLKEILDIWSSGEEILRYQYLSSPKFQPKYVKFRPAQGQCDY</sequence>
<name>A0AAW0KR28_QUESU</name>
<reference evidence="1 2" key="1">
    <citation type="journal article" date="2018" name="Sci. Data">
        <title>The draft genome sequence of cork oak.</title>
        <authorList>
            <person name="Ramos A.M."/>
            <person name="Usie A."/>
            <person name="Barbosa P."/>
            <person name="Barros P.M."/>
            <person name="Capote T."/>
            <person name="Chaves I."/>
            <person name="Simoes F."/>
            <person name="Abreu I."/>
            <person name="Carrasquinho I."/>
            <person name="Faro C."/>
            <person name="Guimaraes J.B."/>
            <person name="Mendonca D."/>
            <person name="Nobrega F."/>
            <person name="Rodrigues L."/>
            <person name="Saibo N.J.M."/>
            <person name="Varela M.C."/>
            <person name="Egas C."/>
            <person name="Matos J."/>
            <person name="Miguel C.M."/>
            <person name="Oliveira M.M."/>
            <person name="Ricardo C.P."/>
            <person name="Goncalves S."/>
        </authorList>
    </citation>
    <scope>NUCLEOTIDE SEQUENCE [LARGE SCALE GENOMIC DNA]</scope>
    <source>
        <strain evidence="2">cv. HL8</strain>
    </source>
</reference>
<keyword evidence="2" id="KW-1185">Reference proteome</keyword>
<evidence type="ECO:0000313" key="2">
    <source>
        <dbReference type="Proteomes" id="UP000237347"/>
    </source>
</evidence>
<dbReference type="Proteomes" id="UP000237347">
    <property type="component" value="Unassembled WGS sequence"/>
</dbReference>
<proteinExistence type="predicted"/>
<organism evidence="1 2">
    <name type="scientific">Quercus suber</name>
    <name type="common">Cork oak</name>
    <dbReference type="NCBI Taxonomy" id="58331"/>
    <lineage>
        <taxon>Eukaryota</taxon>
        <taxon>Viridiplantae</taxon>
        <taxon>Streptophyta</taxon>
        <taxon>Embryophyta</taxon>
        <taxon>Tracheophyta</taxon>
        <taxon>Spermatophyta</taxon>
        <taxon>Magnoliopsida</taxon>
        <taxon>eudicotyledons</taxon>
        <taxon>Gunneridae</taxon>
        <taxon>Pentapetalae</taxon>
        <taxon>rosids</taxon>
        <taxon>fabids</taxon>
        <taxon>Fagales</taxon>
        <taxon>Fagaceae</taxon>
        <taxon>Quercus</taxon>
    </lineage>
</organism>
<accession>A0AAW0KR28</accession>
<dbReference type="EMBL" id="PKMF04000250">
    <property type="protein sequence ID" value="KAK7841004.1"/>
    <property type="molecule type" value="Genomic_DNA"/>
</dbReference>
<dbReference type="AlphaFoldDB" id="A0AAW0KR28"/>